<dbReference type="GO" id="GO:0005886">
    <property type="term" value="C:plasma membrane"/>
    <property type="evidence" value="ECO:0007669"/>
    <property type="project" value="TreeGrafter"/>
</dbReference>
<dbReference type="GO" id="GO:0035325">
    <property type="term" value="F:Toll-like receptor binding"/>
    <property type="evidence" value="ECO:0007669"/>
    <property type="project" value="TreeGrafter"/>
</dbReference>
<dbReference type="Pfam" id="PF13676">
    <property type="entry name" value="TIR_2"/>
    <property type="match status" value="1"/>
</dbReference>
<evidence type="ECO:0000259" key="5">
    <source>
        <dbReference type="PROSITE" id="PS50104"/>
    </source>
</evidence>
<keyword evidence="3" id="KW-0395">Inflammatory response</keyword>
<comment type="subcellular location">
    <subcellularLocation>
        <location evidence="1">Cytoplasm</location>
    </subcellularLocation>
</comment>
<dbReference type="InterPro" id="IPR035897">
    <property type="entry name" value="Toll_tir_struct_dom_sf"/>
</dbReference>
<dbReference type="GO" id="GO:0008063">
    <property type="term" value="P:Toll signaling pathway"/>
    <property type="evidence" value="ECO:0007669"/>
    <property type="project" value="TreeGrafter"/>
</dbReference>
<organism evidence="7">
    <name type="scientific">Harpegnathos saltator</name>
    <name type="common">Jerdon's jumping ant</name>
    <dbReference type="NCBI Taxonomy" id="610380"/>
    <lineage>
        <taxon>Eukaryota</taxon>
        <taxon>Metazoa</taxon>
        <taxon>Ecdysozoa</taxon>
        <taxon>Arthropoda</taxon>
        <taxon>Hexapoda</taxon>
        <taxon>Insecta</taxon>
        <taxon>Pterygota</taxon>
        <taxon>Neoptera</taxon>
        <taxon>Endopterygota</taxon>
        <taxon>Hymenoptera</taxon>
        <taxon>Apocrita</taxon>
        <taxon>Aculeata</taxon>
        <taxon>Formicoidea</taxon>
        <taxon>Formicidae</taxon>
        <taxon>Ponerinae</taxon>
        <taxon>Ponerini</taxon>
        <taxon>Harpegnathos</taxon>
    </lineage>
</organism>
<dbReference type="InterPro" id="IPR000488">
    <property type="entry name" value="Death_dom"/>
</dbReference>
<dbReference type="InterPro" id="IPR000157">
    <property type="entry name" value="TIR_dom"/>
</dbReference>
<keyword evidence="2" id="KW-0963">Cytoplasm</keyword>
<protein>
    <submittedName>
        <fullName evidence="6">Myeloid differentiation primary response protein MyD88</fullName>
    </submittedName>
</protein>
<accession>E2BNP8</accession>
<feature type="domain" description="Death" evidence="4">
    <location>
        <begin position="38"/>
        <end position="102"/>
    </location>
</feature>
<gene>
    <name evidence="6" type="ORF">EAI_02049</name>
</gene>
<dbReference type="PANTHER" id="PTHR15079">
    <property type="entry name" value="MYD88"/>
    <property type="match status" value="1"/>
</dbReference>
<dbReference type="GO" id="GO:0002755">
    <property type="term" value="P:MyD88-dependent toll-like receptor signaling pathway"/>
    <property type="evidence" value="ECO:0007669"/>
    <property type="project" value="InterPro"/>
</dbReference>
<dbReference type="STRING" id="610380.E2BNP8"/>
<dbReference type="Proteomes" id="UP000008237">
    <property type="component" value="Unassembled WGS sequence"/>
</dbReference>
<dbReference type="GO" id="GO:0045087">
    <property type="term" value="P:innate immune response"/>
    <property type="evidence" value="ECO:0007669"/>
    <property type="project" value="TreeGrafter"/>
</dbReference>
<feature type="domain" description="TIR" evidence="5">
    <location>
        <begin position="147"/>
        <end position="278"/>
    </location>
</feature>
<dbReference type="PROSITE" id="PS50017">
    <property type="entry name" value="DEATH_DOMAIN"/>
    <property type="match status" value="1"/>
</dbReference>
<name>E2BNP8_HARSA</name>
<dbReference type="OrthoDB" id="10037120at2759"/>
<dbReference type="InterPro" id="IPR011029">
    <property type="entry name" value="DEATH-like_dom_sf"/>
</dbReference>
<dbReference type="GO" id="GO:0005737">
    <property type="term" value="C:cytoplasm"/>
    <property type="evidence" value="ECO:0007669"/>
    <property type="project" value="UniProtKB-SubCell"/>
</dbReference>
<evidence type="ECO:0000256" key="3">
    <source>
        <dbReference type="ARBA" id="ARBA00023198"/>
    </source>
</evidence>
<sequence>MDLSTMPLVALSAESKQVVSMLLNPTKHLPSENGLPRDWRGLAYLLEFSAKVISLLSSHSNPTIQMLTILEQKQQNTTIKDFQKIMEQISRWDIVDDTEDIFEKDAIRYLEEKQRAQVSANIIEQNIDKKILTQGDVHRLREGLETEYYDAFLLYANEDVSFASEMVEKLEREYKLKLCLKDRDLVAGITFEHEAVMKIIYERCNRVLIIISPDFLVSAANKFFMNYAQALSIDTRHRKIIPCLYKRCELPMQLKYMFILDYNRRGLYDFWGRLRDSIQALNSNVAW</sequence>
<evidence type="ECO:0000259" key="4">
    <source>
        <dbReference type="PROSITE" id="PS50017"/>
    </source>
</evidence>
<dbReference type="AlphaFoldDB" id="E2BNP8"/>
<keyword evidence="7" id="KW-1185">Reference proteome</keyword>
<dbReference type="EMBL" id="GL449438">
    <property type="protein sequence ID" value="EFN82696.1"/>
    <property type="molecule type" value="Genomic_DNA"/>
</dbReference>
<dbReference type="GO" id="GO:0034142">
    <property type="term" value="P:toll-like receptor 4 signaling pathway"/>
    <property type="evidence" value="ECO:0007669"/>
    <property type="project" value="TreeGrafter"/>
</dbReference>
<evidence type="ECO:0000313" key="7">
    <source>
        <dbReference type="Proteomes" id="UP000008237"/>
    </source>
</evidence>
<dbReference type="OMA" id="SNECDFQ"/>
<evidence type="ECO:0000313" key="6">
    <source>
        <dbReference type="EMBL" id="EFN82696.1"/>
    </source>
</evidence>
<dbReference type="FunCoup" id="E2BNP8">
    <property type="interactions" value="345"/>
</dbReference>
<dbReference type="GO" id="GO:0070976">
    <property type="term" value="F:TIR domain binding"/>
    <property type="evidence" value="ECO:0007669"/>
    <property type="project" value="InterPro"/>
</dbReference>
<dbReference type="GO" id="GO:0050830">
    <property type="term" value="P:defense response to Gram-positive bacterium"/>
    <property type="evidence" value="ECO:0007669"/>
    <property type="project" value="TreeGrafter"/>
</dbReference>
<evidence type="ECO:0000256" key="1">
    <source>
        <dbReference type="ARBA" id="ARBA00004496"/>
    </source>
</evidence>
<reference evidence="6 7" key="1">
    <citation type="journal article" date="2010" name="Science">
        <title>Genomic comparison of the ants Camponotus floridanus and Harpegnathos saltator.</title>
        <authorList>
            <person name="Bonasio R."/>
            <person name="Zhang G."/>
            <person name="Ye C."/>
            <person name="Mutti N.S."/>
            <person name="Fang X."/>
            <person name="Qin N."/>
            <person name="Donahue G."/>
            <person name="Yang P."/>
            <person name="Li Q."/>
            <person name="Li C."/>
            <person name="Zhang P."/>
            <person name="Huang Z."/>
            <person name="Berger S.L."/>
            <person name="Reinberg D."/>
            <person name="Wang J."/>
            <person name="Liebig J."/>
        </authorList>
    </citation>
    <scope>NUCLEOTIDE SEQUENCE [LARGE SCALE GENOMIC DNA]</scope>
    <source>
        <strain evidence="6 7">R22 G/1</strain>
    </source>
</reference>
<dbReference type="InParanoid" id="E2BNP8"/>
<proteinExistence type="predicted"/>
<dbReference type="SUPFAM" id="SSF52200">
    <property type="entry name" value="Toll/Interleukin receptor TIR domain"/>
    <property type="match status" value="1"/>
</dbReference>
<dbReference type="SUPFAM" id="SSF47986">
    <property type="entry name" value="DEATH domain"/>
    <property type="match status" value="1"/>
</dbReference>
<dbReference type="Gene3D" id="1.10.533.10">
    <property type="entry name" value="Death Domain, Fas"/>
    <property type="match status" value="1"/>
</dbReference>
<dbReference type="PANTHER" id="PTHR15079:SF3">
    <property type="entry name" value="MYELOID DIFFERENTIATION PRIMARY RESPONSE PROTEIN MYD88"/>
    <property type="match status" value="1"/>
</dbReference>
<dbReference type="GO" id="GO:0043123">
    <property type="term" value="P:positive regulation of canonical NF-kappaB signal transduction"/>
    <property type="evidence" value="ECO:0007669"/>
    <property type="project" value="InterPro"/>
</dbReference>
<evidence type="ECO:0000256" key="2">
    <source>
        <dbReference type="ARBA" id="ARBA00022490"/>
    </source>
</evidence>
<dbReference type="Gene3D" id="3.40.50.10140">
    <property type="entry name" value="Toll/interleukin-1 receptor homology (TIR) domain"/>
    <property type="match status" value="1"/>
</dbReference>
<dbReference type="InterPro" id="IPR017281">
    <property type="entry name" value="Myelin_different_resp_MyD88"/>
</dbReference>
<dbReference type="PROSITE" id="PS50104">
    <property type="entry name" value="TIR"/>
    <property type="match status" value="1"/>
</dbReference>